<dbReference type="EMBL" id="CP100595">
    <property type="protein sequence ID" value="UTJ07030.1"/>
    <property type="molecule type" value="Genomic_DNA"/>
</dbReference>
<reference evidence="7" key="1">
    <citation type="submission" date="2022-07" db="EMBL/GenBank/DDBJ databases">
        <title>Arcobacter roscoffensis sp. nov., a marine bacterium isolated from coastal seawater collected from Roscoff, France.</title>
        <authorList>
            <person name="Pascual J."/>
            <person name="Lepeaux C."/>
            <person name="Methner A."/>
            <person name="Overmann J."/>
        </authorList>
    </citation>
    <scope>NUCLEOTIDE SEQUENCE</scope>
    <source>
        <strain evidence="7">ARW1-2F2</strain>
    </source>
</reference>
<dbReference type="InterPro" id="IPR018109">
    <property type="entry name" value="Folylpolyglutamate_synth_CS"/>
</dbReference>
<keyword evidence="2" id="KW-0436">Ligase</keyword>
<keyword evidence="4" id="KW-0547">Nucleotide-binding</keyword>
<comment type="similarity">
    <text evidence="1">Belongs to the folylpolyglutamate synthase family.</text>
</comment>
<name>A0ABY5E786_9BACT</name>
<dbReference type="InterPro" id="IPR036615">
    <property type="entry name" value="Mur_ligase_C_dom_sf"/>
</dbReference>
<dbReference type="PROSITE" id="PS01012">
    <property type="entry name" value="FOLYLPOLYGLU_SYNT_2"/>
    <property type="match status" value="1"/>
</dbReference>
<keyword evidence="6" id="KW-0460">Magnesium</keyword>
<evidence type="ECO:0000256" key="6">
    <source>
        <dbReference type="ARBA" id="ARBA00022842"/>
    </source>
</evidence>
<dbReference type="SUPFAM" id="SSF53244">
    <property type="entry name" value="MurD-like peptide ligases, peptide-binding domain"/>
    <property type="match status" value="1"/>
</dbReference>
<keyword evidence="8" id="KW-1185">Reference proteome</keyword>
<evidence type="ECO:0000256" key="1">
    <source>
        <dbReference type="ARBA" id="ARBA00008276"/>
    </source>
</evidence>
<accession>A0ABY5E786</accession>
<evidence type="ECO:0000256" key="2">
    <source>
        <dbReference type="ARBA" id="ARBA00022598"/>
    </source>
</evidence>
<dbReference type="NCBIfam" id="TIGR01499">
    <property type="entry name" value="folC"/>
    <property type="match status" value="1"/>
</dbReference>
<dbReference type="Gene3D" id="3.90.190.20">
    <property type="entry name" value="Mur ligase, C-terminal domain"/>
    <property type="match status" value="1"/>
</dbReference>
<proteinExistence type="inferred from homology"/>
<dbReference type="SUPFAM" id="SSF53623">
    <property type="entry name" value="MurD-like peptide ligases, catalytic domain"/>
    <property type="match status" value="1"/>
</dbReference>
<dbReference type="InterPro" id="IPR001645">
    <property type="entry name" value="Folylpolyglutamate_synth"/>
</dbReference>
<evidence type="ECO:0000313" key="8">
    <source>
        <dbReference type="Proteomes" id="UP001060012"/>
    </source>
</evidence>
<evidence type="ECO:0000256" key="3">
    <source>
        <dbReference type="ARBA" id="ARBA00022723"/>
    </source>
</evidence>
<evidence type="ECO:0000313" key="7">
    <source>
        <dbReference type="EMBL" id="UTJ07030.1"/>
    </source>
</evidence>
<dbReference type="RefSeq" id="WP_254577209.1">
    <property type="nucleotide sequence ID" value="NZ_CP100595.1"/>
</dbReference>
<protein>
    <submittedName>
        <fullName evidence="7">Bifunctional folylpolyglutamate synthase/dihydrofolate synthase</fullName>
    </submittedName>
</protein>
<dbReference type="Gene3D" id="3.40.1190.10">
    <property type="entry name" value="Mur-like, catalytic domain"/>
    <property type="match status" value="1"/>
</dbReference>
<dbReference type="PANTHER" id="PTHR11136">
    <property type="entry name" value="FOLYLPOLYGLUTAMATE SYNTHASE-RELATED"/>
    <property type="match status" value="1"/>
</dbReference>
<evidence type="ECO:0000256" key="4">
    <source>
        <dbReference type="ARBA" id="ARBA00022741"/>
    </source>
</evidence>
<gene>
    <name evidence="7" type="ORF">NJU99_02740</name>
</gene>
<dbReference type="InterPro" id="IPR036565">
    <property type="entry name" value="Mur-like_cat_sf"/>
</dbReference>
<keyword evidence="5" id="KW-0067">ATP-binding</keyword>
<dbReference type="Proteomes" id="UP001060012">
    <property type="component" value="Chromosome"/>
</dbReference>
<sequence length="389" mass="45304">MTTDLKKANLEEFLKYKTLYYDKIDFSTVRNSWDILSQEIKLPFVIHIVGTNGKGSTGRFLSHYLYKKNYKTLHYSSPHIVKFNERIWINGSDVSDLKLDEAHRFLQDIYDIELLSKLTYFEYTTLLAIYLSKDMDYLVLEAGLGGEFDATNVVPSDLSLITTIDLDHQSFLGNTVEEIAITKMRSVDTKMLVGYQIHDSVKQSAFEVQRQIKDERNKDISIEFLEEFNKYNLKESFASYLKRNLHLVIKCLEELHIDIDLSLFEDVKLFGRCQKIASNITIDVGHNPLAARVLKEEFKNKEITLIYNSYADKDYEEVLKILKPIIKEIIIIDIDDNRMVEKNNLLKIIKDLNIINIPSIEINENKEYLVFGSFLVVEKFLSMIGFNEK</sequence>
<evidence type="ECO:0000256" key="5">
    <source>
        <dbReference type="ARBA" id="ARBA00022840"/>
    </source>
</evidence>
<keyword evidence="3" id="KW-0479">Metal-binding</keyword>
<dbReference type="PANTHER" id="PTHR11136:SF0">
    <property type="entry name" value="DIHYDROFOLATE SYNTHETASE-RELATED"/>
    <property type="match status" value="1"/>
</dbReference>
<organism evidence="7 8">
    <name type="scientific">Arcobacter roscoffensis</name>
    <dbReference type="NCBI Taxonomy" id="2961520"/>
    <lineage>
        <taxon>Bacteria</taxon>
        <taxon>Pseudomonadati</taxon>
        <taxon>Campylobacterota</taxon>
        <taxon>Epsilonproteobacteria</taxon>
        <taxon>Campylobacterales</taxon>
        <taxon>Arcobacteraceae</taxon>
        <taxon>Arcobacter</taxon>
    </lineage>
</organism>